<feature type="transmembrane region" description="Helical" evidence="1">
    <location>
        <begin position="120"/>
        <end position="143"/>
    </location>
</feature>
<protein>
    <recommendedName>
        <fullName evidence="4">DUF3592 domain-containing protein</fullName>
    </recommendedName>
</protein>
<sequence length="155" mass="17186">MINFNGPRLRAVMTVVLGSLLFPGGLLLSTRLDALISERVRVGVETTGRVVHVERYQIGRSSVVTRLTVDYALNGERHRELLSSELDEVRCHAGDVVRLYVDRTDATKAATAEGYATEDLLLQLPILLEAAGIIMIILGPAWLERRWRESSPGSF</sequence>
<comment type="caution">
    <text evidence="2">The sequence shown here is derived from an EMBL/GenBank/DDBJ whole genome shotgun (WGS) entry which is preliminary data.</text>
</comment>
<dbReference type="AlphaFoldDB" id="A0A561VK44"/>
<reference evidence="2 3" key="1">
    <citation type="submission" date="2019-06" db="EMBL/GenBank/DDBJ databases">
        <title>Sequencing the genomes of 1000 actinobacteria strains.</title>
        <authorList>
            <person name="Klenk H.-P."/>
        </authorList>
    </citation>
    <scope>NUCLEOTIDE SEQUENCE [LARGE SCALE GENOMIC DNA]</scope>
    <source>
        <strain evidence="2 3">DSM 102131</strain>
    </source>
</reference>
<organism evidence="2 3">
    <name type="scientific">Micromonospora palomenae</name>
    <dbReference type="NCBI Taxonomy" id="1461247"/>
    <lineage>
        <taxon>Bacteria</taxon>
        <taxon>Bacillati</taxon>
        <taxon>Actinomycetota</taxon>
        <taxon>Actinomycetes</taxon>
        <taxon>Micromonosporales</taxon>
        <taxon>Micromonosporaceae</taxon>
        <taxon>Micromonospora</taxon>
    </lineage>
</organism>
<keyword evidence="1" id="KW-1133">Transmembrane helix</keyword>
<keyword evidence="1" id="KW-0472">Membrane</keyword>
<evidence type="ECO:0000256" key="1">
    <source>
        <dbReference type="SAM" id="Phobius"/>
    </source>
</evidence>
<keyword evidence="1" id="KW-0812">Transmembrane</keyword>
<accession>A0A561VK44</accession>
<gene>
    <name evidence="2" type="ORF">FHX75_14314</name>
</gene>
<dbReference type="EMBL" id="VIXA01000004">
    <property type="protein sequence ID" value="TWG11983.1"/>
    <property type="molecule type" value="Genomic_DNA"/>
</dbReference>
<proteinExistence type="predicted"/>
<keyword evidence="3" id="KW-1185">Reference proteome</keyword>
<name>A0A561VK44_9ACTN</name>
<evidence type="ECO:0000313" key="3">
    <source>
        <dbReference type="Proteomes" id="UP000319927"/>
    </source>
</evidence>
<evidence type="ECO:0000313" key="2">
    <source>
        <dbReference type="EMBL" id="TWG11983.1"/>
    </source>
</evidence>
<feature type="transmembrane region" description="Helical" evidence="1">
    <location>
        <begin position="12"/>
        <end position="32"/>
    </location>
</feature>
<evidence type="ECO:0008006" key="4">
    <source>
        <dbReference type="Google" id="ProtNLM"/>
    </source>
</evidence>
<dbReference type="Proteomes" id="UP000319927">
    <property type="component" value="Unassembled WGS sequence"/>
</dbReference>